<name>A0AAE0FLL5_9CHLO</name>
<feature type="compositionally biased region" description="Polar residues" evidence="1">
    <location>
        <begin position="229"/>
        <end position="239"/>
    </location>
</feature>
<dbReference type="Proteomes" id="UP001190700">
    <property type="component" value="Unassembled WGS sequence"/>
</dbReference>
<organism evidence="2 3">
    <name type="scientific">Cymbomonas tetramitiformis</name>
    <dbReference type="NCBI Taxonomy" id="36881"/>
    <lineage>
        <taxon>Eukaryota</taxon>
        <taxon>Viridiplantae</taxon>
        <taxon>Chlorophyta</taxon>
        <taxon>Pyramimonadophyceae</taxon>
        <taxon>Pyramimonadales</taxon>
        <taxon>Pyramimonadaceae</taxon>
        <taxon>Cymbomonas</taxon>
    </lineage>
</organism>
<comment type="caution">
    <text evidence="2">The sequence shown here is derived from an EMBL/GenBank/DDBJ whole genome shotgun (WGS) entry which is preliminary data.</text>
</comment>
<proteinExistence type="predicted"/>
<feature type="compositionally biased region" description="Low complexity" evidence="1">
    <location>
        <begin position="250"/>
        <end position="274"/>
    </location>
</feature>
<evidence type="ECO:0000313" key="3">
    <source>
        <dbReference type="Proteomes" id="UP001190700"/>
    </source>
</evidence>
<feature type="non-terminal residue" evidence="2">
    <location>
        <position position="538"/>
    </location>
</feature>
<protein>
    <submittedName>
        <fullName evidence="2">Uncharacterized protein</fullName>
    </submittedName>
</protein>
<keyword evidence="3" id="KW-1185">Reference proteome</keyword>
<feature type="region of interest" description="Disordered" evidence="1">
    <location>
        <begin position="203"/>
        <end position="538"/>
    </location>
</feature>
<dbReference type="PANTHER" id="PTHR45615:SF66">
    <property type="entry name" value="CARD DOMAIN-CONTAINING PROTEIN"/>
    <property type="match status" value="1"/>
</dbReference>
<reference evidence="2 3" key="1">
    <citation type="journal article" date="2015" name="Genome Biol. Evol.">
        <title>Comparative Genomics of a Bacterivorous Green Alga Reveals Evolutionary Causalities and Consequences of Phago-Mixotrophic Mode of Nutrition.</title>
        <authorList>
            <person name="Burns J.A."/>
            <person name="Paasch A."/>
            <person name="Narechania A."/>
            <person name="Kim E."/>
        </authorList>
    </citation>
    <scope>NUCLEOTIDE SEQUENCE [LARGE SCALE GENOMIC DNA]</scope>
    <source>
        <strain evidence="2 3">PLY_AMNH</strain>
    </source>
</reference>
<dbReference type="AlphaFoldDB" id="A0AAE0FLL5"/>
<dbReference type="Gene3D" id="1.10.287.1490">
    <property type="match status" value="1"/>
</dbReference>
<evidence type="ECO:0000256" key="1">
    <source>
        <dbReference type="SAM" id="MobiDB-lite"/>
    </source>
</evidence>
<feature type="compositionally biased region" description="Polar residues" evidence="1">
    <location>
        <begin position="525"/>
        <end position="538"/>
    </location>
</feature>
<feature type="compositionally biased region" description="Basic and acidic residues" evidence="1">
    <location>
        <begin position="203"/>
        <end position="217"/>
    </location>
</feature>
<dbReference type="PANTHER" id="PTHR45615">
    <property type="entry name" value="MYOSIN HEAVY CHAIN, NON-MUSCLE"/>
    <property type="match status" value="1"/>
</dbReference>
<dbReference type="EMBL" id="LGRX02016555">
    <property type="protein sequence ID" value="KAK3261927.1"/>
    <property type="molecule type" value="Genomic_DNA"/>
</dbReference>
<feature type="compositionally biased region" description="Polar residues" evidence="1">
    <location>
        <begin position="33"/>
        <end position="46"/>
    </location>
</feature>
<feature type="compositionally biased region" description="Basic and acidic residues" evidence="1">
    <location>
        <begin position="486"/>
        <end position="503"/>
    </location>
</feature>
<evidence type="ECO:0000313" key="2">
    <source>
        <dbReference type="EMBL" id="KAK3261927.1"/>
    </source>
</evidence>
<feature type="compositionally biased region" description="Low complexity" evidence="1">
    <location>
        <begin position="319"/>
        <end position="335"/>
    </location>
</feature>
<feature type="compositionally biased region" description="Low complexity" evidence="1">
    <location>
        <begin position="398"/>
        <end position="414"/>
    </location>
</feature>
<sequence length="538" mass="58392">MRPGCRLGLQDMFARHAAAPEESFREVPAGRQGSPQTSASGKQVQDLTEELQSRQSMILELKRQVGQGKEKVGKAEERIAELQEDVDSAKEETIQQRRSADELRRRLEAMESMVGQLQDSMLALKRENQTLRDSMASSEAGVVRTQDQLEVTKAEHKELHRQREMLESEQSGLRHEVAALQKEARVQSAVASDLRSALALAKEEKEELQQRHNRLEQSWRLSSIAPPANRTSTPSTVAPSHQPLHEQFYSTGGVSHTGGHSAGHASHSTTSTSAPFATVPGSDSSSSGSAARNPPPWEEEVPKPAAGMRSAAAGGVHNSSVPAAGAVRSAGSAAAEQRARQAHSTFDLFTGEPRRGPGDNSSAGRLPAADPPASARRRTSADEARAPGSAMHADPSMRPAAGARPAVAVRTAPAPYLPEPAPAAYGERRDNPSSRQPAPTMEPASYTEGRDNLTICQPEQALTAAWEPTPMKQLDEHQLAELAENFQRERSMRDHPQLDERQQADLASWGFSQQEGLRRHERDASFSSVPKLVQSTPR</sequence>
<gene>
    <name evidence="2" type="ORF">CYMTET_29194</name>
</gene>
<accession>A0AAE0FLL5</accession>
<feature type="region of interest" description="Disordered" evidence="1">
    <location>
        <begin position="17"/>
        <end position="48"/>
    </location>
</feature>